<dbReference type="AlphaFoldDB" id="X1L4M7"/>
<name>X1L4M7_9ZZZZ</name>
<evidence type="ECO:0000259" key="1">
    <source>
        <dbReference type="Pfam" id="PF08241"/>
    </source>
</evidence>
<proteinExistence type="predicted"/>
<feature type="domain" description="Methyltransferase type 11" evidence="1">
    <location>
        <begin position="60"/>
        <end position="135"/>
    </location>
</feature>
<dbReference type="InterPro" id="IPR013216">
    <property type="entry name" value="Methyltransf_11"/>
</dbReference>
<gene>
    <name evidence="2" type="ORF">S06H3_15964</name>
</gene>
<protein>
    <recommendedName>
        <fullName evidence="1">Methyltransferase type 11 domain-containing protein</fullName>
    </recommendedName>
</protein>
<organism evidence="2">
    <name type="scientific">marine sediment metagenome</name>
    <dbReference type="NCBI Taxonomy" id="412755"/>
    <lineage>
        <taxon>unclassified sequences</taxon>
        <taxon>metagenomes</taxon>
        <taxon>ecological metagenomes</taxon>
    </lineage>
</organism>
<reference evidence="2" key="1">
    <citation type="journal article" date="2014" name="Front. Microbiol.">
        <title>High frequency of phylogenetically diverse reductive dehalogenase-homologous genes in deep subseafloor sedimentary metagenomes.</title>
        <authorList>
            <person name="Kawai M."/>
            <person name="Futagami T."/>
            <person name="Toyoda A."/>
            <person name="Takaki Y."/>
            <person name="Nishi S."/>
            <person name="Hori S."/>
            <person name="Arai W."/>
            <person name="Tsubouchi T."/>
            <person name="Morono Y."/>
            <person name="Uchiyama I."/>
            <person name="Ito T."/>
            <person name="Fujiyama A."/>
            <person name="Inagaki F."/>
            <person name="Takami H."/>
        </authorList>
    </citation>
    <scope>NUCLEOTIDE SEQUENCE</scope>
    <source>
        <strain evidence="2">Expedition CK06-06</strain>
    </source>
</reference>
<dbReference type="InterPro" id="IPR029063">
    <property type="entry name" value="SAM-dependent_MTases_sf"/>
</dbReference>
<sequence>SIINNAERENLSDCSAHNYYKVVMRHRQEYSRRPALRAVYQHWANRIQQCLSRVKGKSIELGCGCGALSHYLDITKTDIHKHNWVDEVVDACDMPYEDGECANLVAIDMLHHLPEPCRFLNEVNRVLTDGGRLVMLEPYISFFSYFIYRFIHHEPLDKNASPFERVTLLDKESGEACNEAMPTLLFVRHQKELRQRWPQLLITLLEFSDALVYPLTGGFSHHSWLPARWIGPLMKFEDKLLKKTGRFLGMRMLVVIEKRQVQG</sequence>
<dbReference type="SUPFAM" id="SSF53335">
    <property type="entry name" value="S-adenosyl-L-methionine-dependent methyltransferases"/>
    <property type="match status" value="1"/>
</dbReference>
<accession>X1L4M7</accession>
<comment type="caution">
    <text evidence="2">The sequence shown here is derived from an EMBL/GenBank/DDBJ whole genome shotgun (WGS) entry which is preliminary data.</text>
</comment>
<dbReference type="EMBL" id="BARV01007875">
    <property type="protein sequence ID" value="GAI13918.1"/>
    <property type="molecule type" value="Genomic_DNA"/>
</dbReference>
<feature type="non-terminal residue" evidence="2">
    <location>
        <position position="1"/>
    </location>
</feature>
<evidence type="ECO:0000313" key="2">
    <source>
        <dbReference type="EMBL" id="GAI13918.1"/>
    </source>
</evidence>
<dbReference type="CDD" id="cd02440">
    <property type="entry name" value="AdoMet_MTases"/>
    <property type="match status" value="1"/>
</dbReference>
<dbReference type="GO" id="GO:0008757">
    <property type="term" value="F:S-adenosylmethionine-dependent methyltransferase activity"/>
    <property type="evidence" value="ECO:0007669"/>
    <property type="project" value="InterPro"/>
</dbReference>
<dbReference type="Gene3D" id="3.40.50.150">
    <property type="entry name" value="Vaccinia Virus protein VP39"/>
    <property type="match status" value="1"/>
</dbReference>
<dbReference type="Pfam" id="PF08241">
    <property type="entry name" value="Methyltransf_11"/>
    <property type="match status" value="1"/>
</dbReference>